<evidence type="ECO:0000256" key="6">
    <source>
        <dbReference type="ARBA" id="ARBA00022989"/>
    </source>
</evidence>
<evidence type="ECO:0000313" key="10">
    <source>
        <dbReference type="EMBL" id="MPC12182.1"/>
    </source>
</evidence>
<feature type="transmembrane region" description="Helical" evidence="9">
    <location>
        <begin position="197"/>
        <end position="217"/>
    </location>
</feature>
<keyword evidence="6 9" id="KW-1133">Transmembrane helix</keyword>
<dbReference type="NCBIfam" id="TIGR00798">
    <property type="entry name" value="mtc"/>
    <property type="match status" value="1"/>
</dbReference>
<dbReference type="GO" id="GO:0140300">
    <property type="term" value="P:serine import into mitochondrion"/>
    <property type="evidence" value="ECO:0007669"/>
    <property type="project" value="TreeGrafter"/>
</dbReference>
<accession>A0A5B7CR44</accession>
<protein>
    <recommendedName>
        <fullName evidence="9">Sidoreflexin</fullName>
    </recommendedName>
</protein>
<name>A0A5B7CR44_PORTR</name>
<organism evidence="10 11">
    <name type="scientific">Portunus trituberculatus</name>
    <name type="common">Swimming crab</name>
    <name type="synonym">Neptunus trituberculatus</name>
    <dbReference type="NCBI Taxonomy" id="210409"/>
    <lineage>
        <taxon>Eukaryota</taxon>
        <taxon>Metazoa</taxon>
        <taxon>Ecdysozoa</taxon>
        <taxon>Arthropoda</taxon>
        <taxon>Crustacea</taxon>
        <taxon>Multicrustacea</taxon>
        <taxon>Malacostraca</taxon>
        <taxon>Eumalacostraca</taxon>
        <taxon>Eucarida</taxon>
        <taxon>Decapoda</taxon>
        <taxon>Pleocyemata</taxon>
        <taxon>Brachyura</taxon>
        <taxon>Eubrachyura</taxon>
        <taxon>Portunoidea</taxon>
        <taxon>Portunidae</taxon>
        <taxon>Portuninae</taxon>
        <taxon>Portunus</taxon>
    </lineage>
</organism>
<evidence type="ECO:0000256" key="3">
    <source>
        <dbReference type="ARBA" id="ARBA00022448"/>
    </source>
</evidence>
<evidence type="ECO:0000313" key="11">
    <source>
        <dbReference type="Proteomes" id="UP000324222"/>
    </source>
</evidence>
<evidence type="ECO:0000256" key="1">
    <source>
        <dbReference type="ARBA" id="ARBA00004225"/>
    </source>
</evidence>
<feature type="transmembrane region" description="Helical" evidence="9">
    <location>
        <begin position="278"/>
        <end position="296"/>
    </location>
</feature>
<dbReference type="OrthoDB" id="6608471at2759"/>
<dbReference type="AlphaFoldDB" id="A0A5B7CR44"/>
<dbReference type="GO" id="GO:0005743">
    <property type="term" value="C:mitochondrial inner membrane"/>
    <property type="evidence" value="ECO:0007669"/>
    <property type="project" value="TreeGrafter"/>
</dbReference>
<sequence>MMPAHSVVPVQTRLAELPRPRRRARAASRYQCGAVPRVQYNDPVSTSVKIMGQERINLDAPRYSQSEFTGRLRHFLGITDWRLCFKSDAELNHAKDILQKYRLGQEPPGTTEEVIWQAKRVYESAFHPDTGEKQNLIGRMSFQVPGGMLLTGAMLTFYNILDHTVVFWQWANQSFNALVNYTNRNAKSPLTVEQMGIAYVSATTAALATALGLKSYLSGRVSSLVQRYVPFAAVAAANCINIPLMRQNEIVNGIVVCDENGNELVNSKVAAAKGISQVVFSRIFMAAPGMTILPVIMERLEKQNWLRNYPKLNAPFQMLMCGVILTFMTPTACAVFNQRCSISTATLARLEPDAHKELEKKCAGNMPAVVYFNKGL</sequence>
<evidence type="ECO:0000256" key="4">
    <source>
        <dbReference type="ARBA" id="ARBA00022692"/>
    </source>
</evidence>
<dbReference type="PANTHER" id="PTHR11153">
    <property type="entry name" value="SIDEROFLEXIN"/>
    <property type="match status" value="1"/>
</dbReference>
<evidence type="ECO:0000256" key="2">
    <source>
        <dbReference type="ARBA" id="ARBA00005974"/>
    </source>
</evidence>
<comment type="caution">
    <text evidence="10">The sequence shown here is derived from an EMBL/GenBank/DDBJ whole genome shotgun (WGS) entry which is preliminary data.</text>
</comment>
<keyword evidence="11" id="KW-1185">Reference proteome</keyword>
<feature type="transmembrane region" description="Helical" evidence="9">
    <location>
        <begin position="142"/>
        <end position="161"/>
    </location>
</feature>
<dbReference type="EMBL" id="VSRR010000202">
    <property type="protein sequence ID" value="MPC12182.1"/>
    <property type="molecule type" value="Genomic_DNA"/>
</dbReference>
<gene>
    <name evidence="10" type="primary">Sfxn2</name>
    <name evidence="10" type="ORF">E2C01_004860</name>
</gene>
<dbReference type="PANTHER" id="PTHR11153:SF14">
    <property type="entry name" value="SIDEROFLEXIN-2"/>
    <property type="match status" value="1"/>
</dbReference>
<reference evidence="10 11" key="1">
    <citation type="submission" date="2019-05" db="EMBL/GenBank/DDBJ databases">
        <title>Another draft genome of Portunus trituberculatus and its Hox gene families provides insights of decapod evolution.</title>
        <authorList>
            <person name="Jeong J.-H."/>
            <person name="Song I."/>
            <person name="Kim S."/>
            <person name="Choi T."/>
            <person name="Kim D."/>
            <person name="Ryu S."/>
            <person name="Kim W."/>
        </authorList>
    </citation>
    <scope>NUCLEOTIDE SEQUENCE [LARGE SCALE GENOMIC DNA]</scope>
    <source>
        <tissue evidence="10">Muscle</tissue>
    </source>
</reference>
<comment type="subcellular location">
    <subcellularLocation>
        <location evidence="1 9">Mitochondrion membrane</location>
        <topology evidence="1 9">Multi-pass membrane protein</topology>
    </subcellularLocation>
</comment>
<dbReference type="Proteomes" id="UP000324222">
    <property type="component" value="Unassembled WGS sequence"/>
</dbReference>
<evidence type="ECO:0000256" key="8">
    <source>
        <dbReference type="ARBA" id="ARBA00023136"/>
    </source>
</evidence>
<dbReference type="InterPro" id="IPR004686">
    <property type="entry name" value="Mtc"/>
</dbReference>
<keyword evidence="3" id="KW-0813">Transport</keyword>
<comment type="similarity">
    <text evidence="2 9">Belongs to the sideroflexin family.</text>
</comment>
<keyword evidence="8 9" id="KW-0472">Membrane</keyword>
<keyword evidence="5" id="KW-0029">Amino-acid transport</keyword>
<evidence type="ECO:0000256" key="7">
    <source>
        <dbReference type="ARBA" id="ARBA00023128"/>
    </source>
</evidence>
<keyword evidence="4 9" id="KW-0812">Transmembrane</keyword>
<dbReference type="Pfam" id="PF03820">
    <property type="entry name" value="SFXNs"/>
    <property type="match status" value="1"/>
</dbReference>
<evidence type="ECO:0000256" key="5">
    <source>
        <dbReference type="ARBA" id="ARBA00022970"/>
    </source>
</evidence>
<keyword evidence="7 9" id="KW-0496">Mitochondrion</keyword>
<proteinExistence type="inferred from homology"/>
<feature type="transmembrane region" description="Helical" evidence="9">
    <location>
        <begin position="316"/>
        <end position="336"/>
    </location>
</feature>
<dbReference type="GO" id="GO:0015075">
    <property type="term" value="F:monoatomic ion transmembrane transporter activity"/>
    <property type="evidence" value="ECO:0007669"/>
    <property type="project" value="InterPro"/>
</dbReference>
<evidence type="ECO:0000256" key="9">
    <source>
        <dbReference type="RuleBase" id="RU362000"/>
    </source>
</evidence>